<reference evidence="2 3" key="1">
    <citation type="journal article" date="2014" name="BMC Biol.">
        <title>A comprehensive evaluation of rodent malaria parasite genomes and gene expression.</title>
        <authorList>
            <person name="Otto T.D."/>
            <person name="Bohme U."/>
            <person name="Jackson A.P."/>
            <person name="Hunt M."/>
            <person name="Franke-Fayard B."/>
            <person name="Hoeijmakers W.A."/>
            <person name="Religa A.A."/>
            <person name="Robertson L."/>
            <person name="Sanders M."/>
            <person name="Ogun S.A."/>
            <person name="Cunningham D."/>
            <person name="Erhart A."/>
            <person name="Billker O."/>
            <person name="Khan S.M."/>
            <person name="Stunnenberg H.G."/>
            <person name="Langhorne J."/>
            <person name="Holder A.A."/>
            <person name="Waters A.P."/>
            <person name="Newbold C.I."/>
            <person name="Pain A."/>
            <person name="Berriman M."/>
            <person name="Janse C.J."/>
        </authorList>
    </citation>
    <scope>NUCLEOTIDE SEQUENCE [LARGE SCALE GENOMIC DNA]</scope>
    <source>
        <strain evidence="2 3">17X</strain>
    </source>
</reference>
<dbReference type="EMBL" id="LM993667">
    <property type="protein sequence ID" value="VTZ80850.1"/>
    <property type="molecule type" value="Genomic_DNA"/>
</dbReference>
<feature type="region of interest" description="Disordered" evidence="1">
    <location>
        <begin position="322"/>
        <end position="355"/>
    </location>
</feature>
<evidence type="ECO:0000256" key="1">
    <source>
        <dbReference type="SAM" id="MobiDB-lite"/>
    </source>
</evidence>
<dbReference type="GeneID" id="3829810"/>
<feature type="compositionally biased region" description="Polar residues" evidence="1">
    <location>
        <begin position="109"/>
        <end position="120"/>
    </location>
</feature>
<feature type="compositionally biased region" description="Basic and acidic residues" evidence="1">
    <location>
        <begin position="884"/>
        <end position="899"/>
    </location>
</feature>
<evidence type="ECO:0000313" key="2">
    <source>
        <dbReference type="EMBL" id="VTZ80850.1"/>
    </source>
</evidence>
<dbReference type="VEuPathDB" id="PlasmoDB:PYYM_1344200"/>
<dbReference type="VEuPathDB" id="PlasmoDB:Py17XNL_001303323"/>
<feature type="region of interest" description="Disordered" evidence="1">
    <location>
        <begin position="732"/>
        <end position="762"/>
    </location>
</feature>
<feature type="compositionally biased region" description="Basic and acidic residues" evidence="1">
    <location>
        <begin position="155"/>
        <end position="170"/>
    </location>
</feature>
<dbReference type="KEGG" id="pyo:PY17X_1347200"/>
<feature type="region of interest" description="Disordered" evidence="1">
    <location>
        <begin position="547"/>
        <end position="584"/>
    </location>
</feature>
<feature type="compositionally biased region" description="Low complexity" evidence="1">
    <location>
        <begin position="1246"/>
        <end position="1271"/>
    </location>
</feature>
<sequence length="1583" mass="179311">MDLKDNINTGTLADTSNERQETIVENDTNNEQRNNVEENKDQTNEDNVKQDIVEENKDQTNEDSVKRDIVEENKDQTNEDSVKRDIVEENKDQQNEDNVKRDIVEEKNTSTTINPNSVHVTNDVEKDDCKNIHLNFTDKNSSNTQNSANLNPIEKPQETSDSSKHEDNLDKENKSISLEIEKEKNNLQNYENSSMGNPSLSVTNKINPEKKKNSYVNTGPLYIEVKGLLEVLNAQDFANNIKSNNFEEKGKSPFLSKRSTSVPNKIVPKSFILNKVIPKIIHKDINKQNNKSKAYIPKNVEIPKTKNIPKPPLLTKSYLNPSNTLNKSEMNNKMPDSNKPKGVFRNIPKKSKPSIESKIKPKETFKTNFTPLKEINNENENIENPKTEKAVFKFVHKVLPTLIKEKHVKSKAPPKSDIKNTIENLKKSSEIKNVKQNLNLKKNINDIRKPPLITKKKITQKPNVIHKNTSLKPELVKKSKPLLDTKKNIVKKPVSKLISEIKPKEKPQKKKIVLKSASDNKEPVLDTSVESSNLKLKDDVTIDKAETEGDKEKREINITDKKDQTETENKKTSVLNENETTENDAINVKNVPENDTKIDNNDNTEIKNDEKADILSNDAKVEETSNGPSYIKEEKVIEIAGDIPVIKEENIDETLDDIADMKAEHADETLEDNLGIKLEQVEKISNDASDIKVEKTDDIMKDSKDVKEETLEDADNATNLNVEKVETVENVNISNMEKGEEKKNIKEDQKLDSKKKESVSNLKEIKIKKKTDLKKGVDQKMNKRTPKKNDQILSKNENAISSLSLKQKSIPFNVKQKTTPLTVKQKTTPFTVKPKAAPFTVKQKAAPFSIKQSMKSDLVLKGKNSMKSSPNVLKLKADINVNSKDKKDLKPEKINDLDKNNVSNKTVSTPLRKSVVPMKKASGVKKMSLSKNFIKGFDLEKRVLKKINRSNSDKNMKKKSQDDILYNKSNSKRVSSASLKNAMSIIKKKELGKSKSDNINEIILNKSKTTLSSKSESNAHNTLEKEDTIMKKLDSKESKLFNKKKSSSSKILKLNGKASMTSYISKSNLINNNDNINKNSALEKNEASSSKGISELEKINKPLKKSKSLKRQKSKVNKKINMSEDMSNGEEKVMTKTPKLTNSKKMKTVPSQIKMDKKIKKIKSDTAQKGTSNNIIKMKEKKGSKKNKTNDSGMNVFSGGVNAMLNKELDKIKPLKDKWKTNYVTPRIGRDDIVDSFDIKSQMINSDYSNNNNNNNSNSGARSSSQSISSKKISKNKNIDKISKINRNINNENNSYNQSQNLMNKTEHNSLTKIDIPAALSSSVNKNCIPLDDERRYRSVGNIEFLNLRKSPSLNMNKMKSDNALRNLSFHVKLEQPKEIKVKGTPNLYLNKLYSTNSVAENLNESKKCNYNCMFDRCYPTNNNTNSCGRKEPTIQNFSSLFNVNNKYIQYNTNPGIRVMSHNSPMKMSSIYESELFPKKFTNEFNGQMGEHISRRFSTQVGVPTSRQFSNQLSSQYSKQSIGNMSRYMSNQIPEKKNNLNQFPLSGQINSKSYFNKSFSNNGSLKIQKNQTCGTTMNYCSCI</sequence>
<proteinExistence type="predicted"/>
<feature type="region of interest" description="Disordered" evidence="1">
    <location>
        <begin position="948"/>
        <end position="969"/>
    </location>
</feature>
<name>A0A4V0KS49_PLAYE</name>
<feature type="compositionally biased region" description="Basic and acidic residues" evidence="1">
    <location>
        <begin position="34"/>
        <end position="108"/>
    </location>
</feature>
<dbReference type="VEuPathDB" id="PlasmoDB:PY17X_1347200"/>
<feature type="compositionally biased region" description="Polar residues" evidence="1">
    <location>
        <begin position="137"/>
        <end position="150"/>
    </location>
</feature>
<feature type="compositionally biased region" description="Polar residues" evidence="1">
    <location>
        <begin position="1"/>
        <end position="15"/>
    </location>
</feature>
<feature type="compositionally biased region" description="Low complexity" evidence="1">
    <location>
        <begin position="1285"/>
        <end position="1299"/>
    </location>
</feature>
<feature type="compositionally biased region" description="Basic and acidic residues" evidence="1">
    <location>
        <begin position="547"/>
        <end position="571"/>
    </location>
</feature>
<feature type="compositionally biased region" description="Polar residues" evidence="1">
    <location>
        <begin position="322"/>
        <end position="335"/>
    </location>
</feature>
<evidence type="ECO:0000313" key="3">
    <source>
        <dbReference type="Proteomes" id="UP000072874"/>
    </source>
</evidence>
<feature type="region of interest" description="Disordered" evidence="1">
    <location>
        <begin position="1246"/>
        <end position="1299"/>
    </location>
</feature>
<feature type="compositionally biased region" description="Basic and acidic residues" evidence="1">
    <location>
        <begin position="951"/>
        <end position="962"/>
    </location>
</feature>
<feature type="region of interest" description="Disordered" evidence="1">
    <location>
        <begin position="884"/>
        <end position="906"/>
    </location>
</feature>
<dbReference type="RefSeq" id="XP_730586.1">
    <property type="nucleotide sequence ID" value="XM_725493.1"/>
</dbReference>
<accession>A0A4V0KS49</accession>
<feature type="compositionally biased region" description="Polar residues" evidence="1">
    <location>
        <begin position="23"/>
        <end position="33"/>
    </location>
</feature>
<organism evidence="2 3">
    <name type="scientific">Plasmodium yoelii</name>
    <dbReference type="NCBI Taxonomy" id="5861"/>
    <lineage>
        <taxon>Eukaryota</taxon>
        <taxon>Sar</taxon>
        <taxon>Alveolata</taxon>
        <taxon>Apicomplexa</taxon>
        <taxon>Aconoidasida</taxon>
        <taxon>Haemosporida</taxon>
        <taxon>Plasmodiidae</taxon>
        <taxon>Plasmodium</taxon>
        <taxon>Plasmodium (Vinckeia)</taxon>
    </lineage>
</organism>
<dbReference type="VEuPathDB" id="PlasmoDB:PY00261"/>
<dbReference type="OrthoDB" id="372719at2759"/>
<feature type="compositionally biased region" description="Basic and acidic residues" evidence="1">
    <location>
        <begin position="122"/>
        <end position="131"/>
    </location>
</feature>
<dbReference type="OMA" id="KGNIKHT"/>
<feature type="region of interest" description="Disordered" evidence="1">
    <location>
        <begin position="1"/>
        <end position="170"/>
    </location>
</feature>
<feature type="compositionally biased region" description="Basic and acidic residues" evidence="1">
    <location>
        <begin position="737"/>
        <end position="758"/>
    </location>
</feature>
<protein>
    <submittedName>
        <fullName evidence="2">Uncharacterized protein</fullName>
    </submittedName>
</protein>
<gene>
    <name evidence="2" type="ORF">PY17X_1347200</name>
</gene>
<dbReference type="Proteomes" id="UP000072874">
    <property type="component" value="Chromosome 13"/>
</dbReference>